<dbReference type="Proteomes" id="UP000664317">
    <property type="component" value="Unassembled WGS sequence"/>
</dbReference>
<comment type="caution">
    <text evidence="1">The sequence shown here is derived from an EMBL/GenBank/DDBJ whole genome shotgun (WGS) entry which is preliminary data.</text>
</comment>
<dbReference type="EMBL" id="JAFKCT010000015">
    <property type="protein sequence ID" value="MBN7813570.1"/>
    <property type="molecule type" value="Genomic_DNA"/>
</dbReference>
<evidence type="ECO:0000313" key="1">
    <source>
        <dbReference type="EMBL" id="MBN7813570.1"/>
    </source>
</evidence>
<protein>
    <submittedName>
        <fullName evidence="1">Uncharacterized protein</fullName>
    </submittedName>
</protein>
<gene>
    <name evidence="1" type="ORF">J0A68_21625</name>
</gene>
<reference evidence="1 2" key="1">
    <citation type="submission" date="2021-03" db="EMBL/GenBank/DDBJ databases">
        <title>novel species isolated from a fishpond in China.</title>
        <authorList>
            <person name="Lu H."/>
            <person name="Cai Z."/>
        </authorList>
    </citation>
    <scope>NUCLEOTIDE SEQUENCE [LARGE SCALE GENOMIC DNA]</scope>
    <source>
        <strain evidence="1 2">H41</strain>
    </source>
</reference>
<feature type="non-terminal residue" evidence="1">
    <location>
        <position position="1"/>
    </location>
</feature>
<accession>A0ABS3C9S8</accession>
<evidence type="ECO:0000313" key="2">
    <source>
        <dbReference type="Proteomes" id="UP000664317"/>
    </source>
</evidence>
<sequence>LDRPDGTLETTNIYLLPSYRPDGTVFTDEPGQCRRHDSLVEIRHDILSECRRHDPIPAN</sequence>
<name>A0ABS3C9S8_9BACT</name>
<dbReference type="RefSeq" id="WP_206580339.1">
    <property type="nucleotide sequence ID" value="NZ_JAFKCT010000015.1"/>
</dbReference>
<keyword evidence="2" id="KW-1185">Reference proteome</keyword>
<organism evidence="1 2">
    <name type="scientific">Algoriphagus oliviformis</name>
    <dbReference type="NCBI Taxonomy" id="2811231"/>
    <lineage>
        <taxon>Bacteria</taxon>
        <taxon>Pseudomonadati</taxon>
        <taxon>Bacteroidota</taxon>
        <taxon>Cytophagia</taxon>
        <taxon>Cytophagales</taxon>
        <taxon>Cyclobacteriaceae</taxon>
        <taxon>Algoriphagus</taxon>
    </lineage>
</organism>
<proteinExistence type="predicted"/>